<evidence type="ECO:0000313" key="1">
    <source>
        <dbReference type="EMBL" id="GBM79382.1"/>
    </source>
</evidence>
<keyword evidence="2" id="KW-1185">Reference proteome</keyword>
<protein>
    <submittedName>
        <fullName evidence="1">Uncharacterized protein</fullName>
    </submittedName>
</protein>
<gene>
    <name evidence="1" type="ORF">AVEN_32989_1</name>
</gene>
<proteinExistence type="predicted"/>
<comment type="caution">
    <text evidence="1">The sequence shown here is derived from an EMBL/GenBank/DDBJ whole genome shotgun (WGS) entry which is preliminary data.</text>
</comment>
<accession>A0A4Y2IR75</accession>
<sequence>MYHPSNGSPRTANTWGLVQHGFKAKASSLTRTTDGEDGIFKLVIGGDAFVESDGLELGTAEPSGYFWTDSAENEIFATEM</sequence>
<evidence type="ECO:0000313" key="2">
    <source>
        <dbReference type="Proteomes" id="UP000499080"/>
    </source>
</evidence>
<name>A0A4Y2IR75_ARAVE</name>
<dbReference type="Proteomes" id="UP000499080">
    <property type="component" value="Unassembled WGS sequence"/>
</dbReference>
<dbReference type="AlphaFoldDB" id="A0A4Y2IR75"/>
<organism evidence="1 2">
    <name type="scientific">Araneus ventricosus</name>
    <name type="common">Orbweaver spider</name>
    <name type="synonym">Epeira ventricosa</name>
    <dbReference type="NCBI Taxonomy" id="182803"/>
    <lineage>
        <taxon>Eukaryota</taxon>
        <taxon>Metazoa</taxon>
        <taxon>Ecdysozoa</taxon>
        <taxon>Arthropoda</taxon>
        <taxon>Chelicerata</taxon>
        <taxon>Arachnida</taxon>
        <taxon>Araneae</taxon>
        <taxon>Araneomorphae</taxon>
        <taxon>Entelegynae</taxon>
        <taxon>Araneoidea</taxon>
        <taxon>Araneidae</taxon>
        <taxon>Araneus</taxon>
    </lineage>
</organism>
<reference evidence="1 2" key="1">
    <citation type="journal article" date="2019" name="Sci. Rep.">
        <title>Orb-weaving spider Araneus ventricosus genome elucidates the spidroin gene catalogue.</title>
        <authorList>
            <person name="Kono N."/>
            <person name="Nakamura H."/>
            <person name="Ohtoshi R."/>
            <person name="Moran D.A.P."/>
            <person name="Shinohara A."/>
            <person name="Yoshida Y."/>
            <person name="Fujiwara M."/>
            <person name="Mori M."/>
            <person name="Tomita M."/>
            <person name="Arakawa K."/>
        </authorList>
    </citation>
    <scope>NUCLEOTIDE SEQUENCE [LARGE SCALE GENOMIC DNA]</scope>
</reference>
<dbReference type="EMBL" id="BGPR01002817">
    <property type="protein sequence ID" value="GBM79382.1"/>
    <property type="molecule type" value="Genomic_DNA"/>
</dbReference>